<feature type="transmembrane region" description="Helical" evidence="7">
    <location>
        <begin position="318"/>
        <end position="340"/>
    </location>
</feature>
<gene>
    <name evidence="9" type="ORF">LY79DRAFT_547570</name>
</gene>
<name>A0AAD8Q3R1_9PEZI</name>
<feature type="transmembrane region" description="Helical" evidence="7">
    <location>
        <begin position="12"/>
        <end position="34"/>
    </location>
</feature>
<dbReference type="RefSeq" id="XP_060416443.1">
    <property type="nucleotide sequence ID" value="XM_060557335.1"/>
</dbReference>
<proteinExistence type="inferred from homology"/>
<feature type="transmembrane region" description="Helical" evidence="7">
    <location>
        <begin position="199"/>
        <end position="222"/>
    </location>
</feature>
<evidence type="ECO:0000313" key="10">
    <source>
        <dbReference type="Proteomes" id="UP001230504"/>
    </source>
</evidence>
<evidence type="ECO:0000256" key="1">
    <source>
        <dbReference type="ARBA" id="ARBA00004141"/>
    </source>
</evidence>
<dbReference type="GeneID" id="85441575"/>
<feature type="transmembrane region" description="Helical" evidence="7">
    <location>
        <begin position="141"/>
        <end position="164"/>
    </location>
</feature>
<evidence type="ECO:0000256" key="7">
    <source>
        <dbReference type="SAM" id="Phobius"/>
    </source>
</evidence>
<dbReference type="AlphaFoldDB" id="A0AAD8Q3R1"/>
<keyword evidence="10" id="KW-1185">Reference proteome</keyword>
<dbReference type="PANTHER" id="PTHR31595:SF27">
    <property type="entry name" value="WAX SYNTHASE DOMAIN-CONTAINING PROTEIN-RELATED"/>
    <property type="match status" value="1"/>
</dbReference>
<evidence type="ECO:0000256" key="2">
    <source>
        <dbReference type="ARBA" id="ARBA00007282"/>
    </source>
</evidence>
<keyword evidence="6 7" id="KW-0472">Membrane</keyword>
<reference evidence="9" key="1">
    <citation type="submission" date="2021-06" db="EMBL/GenBank/DDBJ databases">
        <title>Comparative genomics, transcriptomics and evolutionary studies reveal genomic signatures of adaptation to plant cell wall in hemibiotrophic fungi.</title>
        <authorList>
            <consortium name="DOE Joint Genome Institute"/>
            <person name="Baroncelli R."/>
            <person name="Diaz J.F."/>
            <person name="Benocci T."/>
            <person name="Peng M."/>
            <person name="Battaglia E."/>
            <person name="Haridas S."/>
            <person name="Andreopoulos W."/>
            <person name="Labutti K."/>
            <person name="Pangilinan J."/>
            <person name="Floch G.L."/>
            <person name="Makela M.R."/>
            <person name="Henrissat B."/>
            <person name="Grigoriev I.V."/>
            <person name="Crouch J.A."/>
            <person name="De Vries R.P."/>
            <person name="Sukno S.A."/>
            <person name="Thon M.R."/>
        </authorList>
    </citation>
    <scope>NUCLEOTIDE SEQUENCE</scope>
    <source>
        <strain evidence="9">CBS 125086</strain>
    </source>
</reference>
<dbReference type="Proteomes" id="UP001230504">
    <property type="component" value="Unassembled WGS sequence"/>
</dbReference>
<feature type="domain" description="Wax synthase" evidence="8">
    <location>
        <begin position="231"/>
        <end position="319"/>
    </location>
</feature>
<dbReference type="InterPro" id="IPR044851">
    <property type="entry name" value="Wax_synthase"/>
</dbReference>
<evidence type="ECO:0000259" key="8">
    <source>
        <dbReference type="Pfam" id="PF13813"/>
    </source>
</evidence>
<evidence type="ECO:0000256" key="6">
    <source>
        <dbReference type="ARBA" id="ARBA00023136"/>
    </source>
</evidence>
<dbReference type="InterPro" id="IPR032805">
    <property type="entry name" value="Wax_synthase_dom"/>
</dbReference>
<comment type="subcellular location">
    <subcellularLocation>
        <location evidence="1">Membrane</location>
        <topology evidence="1">Multi-pass membrane protein</topology>
    </subcellularLocation>
</comment>
<keyword evidence="4 7" id="KW-0812">Transmembrane</keyword>
<evidence type="ECO:0000313" key="9">
    <source>
        <dbReference type="EMBL" id="KAK1595396.1"/>
    </source>
</evidence>
<keyword evidence="5 7" id="KW-1133">Transmembrane helix</keyword>
<dbReference type="EMBL" id="JAHLJV010000016">
    <property type="protein sequence ID" value="KAK1595396.1"/>
    <property type="molecule type" value="Genomic_DNA"/>
</dbReference>
<dbReference type="GO" id="GO:0008374">
    <property type="term" value="F:O-acyltransferase activity"/>
    <property type="evidence" value="ECO:0007669"/>
    <property type="project" value="InterPro"/>
</dbReference>
<accession>A0AAD8Q3R1</accession>
<dbReference type="Pfam" id="PF13813">
    <property type="entry name" value="MBOAT_2"/>
    <property type="match status" value="1"/>
</dbReference>
<feature type="transmembrane region" description="Helical" evidence="7">
    <location>
        <begin position="347"/>
        <end position="367"/>
    </location>
</feature>
<comment type="caution">
    <text evidence="9">The sequence shown here is derived from an EMBL/GenBank/DDBJ whole genome shotgun (WGS) entry which is preliminary data.</text>
</comment>
<dbReference type="PANTHER" id="PTHR31595">
    <property type="entry name" value="LONG-CHAIN-ALCOHOL O-FATTY-ACYLTRANSFERASE 3-RELATED"/>
    <property type="match status" value="1"/>
</dbReference>
<dbReference type="GO" id="GO:0016020">
    <property type="term" value="C:membrane"/>
    <property type="evidence" value="ECO:0007669"/>
    <property type="project" value="UniProtKB-SubCell"/>
</dbReference>
<organism evidence="9 10">
    <name type="scientific">Colletotrichum navitas</name>
    <dbReference type="NCBI Taxonomy" id="681940"/>
    <lineage>
        <taxon>Eukaryota</taxon>
        <taxon>Fungi</taxon>
        <taxon>Dikarya</taxon>
        <taxon>Ascomycota</taxon>
        <taxon>Pezizomycotina</taxon>
        <taxon>Sordariomycetes</taxon>
        <taxon>Hypocreomycetidae</taxon>
        <taxon>Glomerellales</taxon>
        <taxon>Glomerellaceae</taxon>
        <taxon>Colletotrichum</taxon>
        <taxon>Colletotrichum graminicola species complex</taxon>
    </lineage>
</organism>
<keyword evidence="3 9" id="KW-0808">Transferase</keyword>
<comment type="similarity">
    <text evidence="2">Belongs to the wax synthase family.</text>
</comment>
<evidence type="ECO:0000256" key="3">
    <source>
        <dbReference type="ARBA" id="ARBA00022679"/>
    </source>
</evidence>
<evidence type="ECO:0000256" key="4">
    <source>
        <dbReference type="ARBA" id="ARBA00022692"/>
    </source>
</evidence>
<protein>
    <submittedName>
        <fullName evidence="9">Membrane bound O-acyl transferase family-domain-containing protein</fullName>
    </submittedName>
</protein>
<evidence type="ECO:0000256" key="5">
    <source>
        <dbReference type="ARBA" id="ARBA00022989"/>
    </source>
</evidence>
<sequence length="397" mass="44167">MNPTATSTVYGGQWLAGLLVAHYVVLSISILGLSATSRTRYASVFLLGVITFNIQKTFVELSQSPYSSATVVPFLSQQLMSSSELIIISRAVGTDFYSGNSSFSLAIRVLRISLTVWNLRRIGTKWLIRIIPPYSMPRSRIAYAVRTLGQTAFAYFLMDLIIYLQPDNPVFYSVPKQTLGLDILELSWQDLGVRLTSTVFFYATIYCVLVLQYNLVSLPVVLTGLSSPSSWPPLFGSPLDAYSLRRFWGLYWHQTLRKWLTGHADAISDKLLGIPRGTKMSVYTRLSLTFLLSGIFHVTSDLGMGIPSSEAGSFTTFLLQPVGIMMEDLFLGTLGKVILLPKVVKRLLGFLWVLAFLSYSTPTWFYAQQRLAGNSGDLLPFRVAPKMISYATGNFSS</sequence>
<dbReference type="GO" id="GO:0006629">
    <property type="term" value="P:lipid metabolic process"/>
    <property type="evidence" value="ECO:0007669"/>
    <property type="project" value="InterPro"/>
</dbReference>
<feature type="transmembrane region" description="Helical" evidence="7">
    <location>
        <begin position="286"/>
        <end position="306"/>
    </location>
</feature>